<keyword evidence="5 6" id="KW-0472">Membrane</keyword>
<dbReference type="GO" id="GO:0042910">
    <property type="term" value="F:xenobiotic transmembrane transporter activity"/>
    <property type="evidence" value="ECO:0007669"/>
    <property type="project" value="InterPro"/>
</dbReference>
<evidence type="ECO:0000313" key="7">
    <source>
        <dbReference type="EMBL" id="ERN17619.1"/>
    </source>
</evidence>
<dbReference type="OrthoDB" id="2126698at2759"/>
<accession>U5D5A8</accession>
<name>U5D5A8_AMBTC</name>
<reference evidence="8" key="1">
    <citation type="journal article" date="2013" name="Science">
        <title>The Amborella genome and the evolution of flowering plants.</title>
        <authorList>
            <consortium name="Amborella Genome Project"/>
        </authorList>
    </citation>
    <scope>NUCLEOTIDE SEQUENCE [LARGE SCALE GENOMIC DNA]</scope>
</reference>
<dbReference type="GO" id="GO:1990961">
    <property type="term" value="P:xenobiotic detoxification by transmembrane export across the plasma membrane"/>
    <property type="evidence" value="ECO:0007669"/>
    <property type="project" value="InterPro"/>
</dbReference>
<feature type="transmembrane region" description="Helical" evidence="6">
    <location>
        <begin position="243"/>
        <end position="263"/>
    </location>
</feature>
<dbReference type="HOGENOM" id="CLU_012893_1_4_1"/>
<dbReference type="CDD" id="cd13132">
    <property type="entry name" value="MATE_eukaryotic"/>
    <property type="match status" value="1"/>
</dbReference>
<evidence type="ECO:0000313" key="8">
    <source>
        <dbReference type="Proteomes" id="UP000017836"/>
    </source>
</evidence>
<dbReference type="GO" id="GO:0022857">
    <property type="term" value="F:transmembrane transporter activity"/>
    <property type="evidence" value="ECO:0000318"/>
    <property type="project" value="GO_Central"/>
</dbReference>
<organism evidence="7 8">
    <name type="scientific">Amborella trichopoda</name>
    <dbReference type="NCBI Taxonomy" id="13333"/>
    <lineage>
        <taxon>Eukaryota</taxon>
        <taxon>Viridiplantae</taxon>
        <taxon>Streptophyta</taxon>
        <taxon>Embryophyta</taxon>
        <taxon>Tracheophyta</taxon>
        <taxon>Spermatophyta</taxon>
        <taxon>Magnoliopsida</taxon>
        <taxon>Amborellales</taxon>
        <taxon>Amborellaceae</taxon>
        <taxon>Amborella</taxon>
    </lineage>
</organism>
<feature type="transmembrane region" description="Helical" evidence="6">
    <location>
        <begin position="404"/>
        <end position="424"/>
    </location>
</feature>
<dbReference type="GO" id="GO:0015297">
    <property type="term" value="F:antiporter activity"/>
    <property type="evidence" value="ECO:0007669"/>
    <property type="project" value="InterPro"/>
</dbReference>
<feature type="transmembrane region" description="Helical" evidence="6">
    <location>
        <begin position="375"/>
        <end position="398"/>
    </location>
</feature>
<dbReference type="NCBIfam" id="TIGR00797">
    <property type="entry name" value="matE"/>
    <property type="match status" value="1"/>
</dbReference>
<dbReference type="Gramene" id="ERN17619">
    <property type="protein sequence ID" value="ERN17619"/>
    <property type="gene ID" value="AMTR_s00059p00169820"/>
</dbReference>
<evidence type="ECO:0000256" key="3">
    <source>
        <dbReference type="ARBA" id="ARBA00022692"/>
    </source>
</evidence>
<evidence type="ECO:0000256" key="5">
    <source>
        <dbReference type="ARBA" id="ARBA00023136"/>
    </source>
</evidence>
<dbReference type="AlphaFoldDB" id="U5D5A8"/>
<keyword evidence="8" id="KW-1185">Reference proteome</keyword>
<feature type="transmembrane region" description="Helical" evidence="6">
    <location>
        <begin position="182"/>
        <end position="201"/>
    </location>
</feature>
<feature type="transmembrane region" description="Helical" evidence="6">
    <location>
        <begin position="153"/>
        <end position="170"/>
    </location>
</feature>
<evidence type="ECO:0000256" key="6">
    <source>
        <dbReference type="RuleBase" id="RU004914"/>
    </source>
</evidence>
<proteinExistence type="inferred from homology"/>
<dbReference type="Pfam" id="PF01554">
    <property type="entry name" value="MatE"/>
    <property type="match status" value="2"/>
</dbReference>
<dbReference type="GO" id="GO:0016020">
    <property type="term" value="C:membrane"/>
    <property type="evidence" value="ECO:0000318"/>
    <property type="project" value="GO_Central"/>
</dbReference>
<dbReference type="Proteomes" id="UP000017836">
    <property type="component" value="Unassembled WGS sequence"/>
</dbReference>
<feature type="transmembrane region" description="Helical" evidence="6">
    <location>
        <begin position="35"/>
        <end position="60"/>
    </location>
</feature>
<feature type="transmembrane region" description="Helical" evidence="6">
    <location>
        <begin position="80"/>
        <end position="103"/>
    </location>
</feature>
<dbReference type="KEGG" id="atr:18445964"/>
<gene>
    <name evidence="7" type="ORF">AMTR_s00059p00169820</name>
</gene>
<feature type="transmembrane region" description="Helical" evidence="6">
    <location>
        <begin position="331"/>
        <end position="354"/>
    </location>
</feature>
<dbReference type="OMA" id="ISFRTKW"/>
<evidence type="ECO:0000256" key="1">
    <source>
        <dbReference type="ARBA" id="ARBA00004141"/>
    </source>
</evidence>
<dbReference type="InterPro" id="IPR002528">
    <property type="entry name" value="MATE_fam"/>
</dbReference>
<feature type="transmembrane region" description="Helical" evidence="6">
    <location>
        <begin position="207"/>
        <end position="231"/>
    </location>
</feature>
<dbReference type="PANTHER" id="PTHR11206">
    <property type="entry name" value="MULTIDRUG RESISTANCE PROTEIN"/>
    <property type="match status" value="1"/>
</dbReference>
<comment type="similarity">
    <text evidence="2 6">Belongs to the multi antimicrobial extrusion (MATE) (TC 2.A.66.1) family.</text>
</comment>
<dbReference type="EMBL" id="KI392312">
    <property type="protein sequence ID" value="ERN17619.1"/>
    <property type="molecule type" value="Genomic_DNA"/>
</dbReference>
<dbReference type="InterPro" id="IPR045069">
    <property type="entry name" value="MATE_euk"/>
</dbReference>
<keyword evidence="4 6" id="KW-1133">Transmembrane helix</keyword>
<sequence>MGEVHVSNPGVGFEGPCVGLKNLGRKSLEESKVTWYIAGPAILATVFQFSISIVTVVFVGRLGSTELAAVSIVQNVIEGFAFGVMLGMGSALETLCGQAVGAGQFHMLGIYMQRSWIITCVTAMVLSPLYVFSSPILKLFHQSDEIAQMSGKYSIWVIPQLFAYAINFPLQKFLQSQSKVMVLTAISGVTLMVHVLLNWVFVTKLNYGLTGAAVVGNISWWIINLAQIIYLVSGFFPESWTGLSWLAFHSLFAFVKLSLASAIMLCLELWYFTAIILLVGGLHNAEIAIDAISICMNLELWTLMVALGFNAAVSVRVSNELGAGRPKAARFSVIVNVTTSAMFGILFMVIILTTKNDFPKLFATDPMVIKATSKLGTLLAFTIFLNSIQPVLSGVAVGAGWQTLVAFVNVGCYYLFGLPIGALLGYKFKLGVKGIWSGMVVGCVLQTLILIFITIRTNWEKEACQAKDRIRTWGGTTGPRESSGS</sequence>
<comment type="subcellular location">
    <subcellularLocation>
        <location evidence="1">Membrane</location>
        <topology evidence="1">Multi-pass membrane protein</topology>
    </subcellularLocation>
</comment>
<keyword evidence="3 6" id="KW-0812">Transmembrane</keyword>
<feature type="transmembrane region" description="Helical" evidence="6">
    <location>
        <begin position="436"/>
        <end position="455"/>
    </location>
</feature>
<dbReference type="eggNOG" id="KOG1347">
    <property type="taxonomic scope" value="Eukaryota"/>
</dbReference>
<protein>
    <recommendedName>
        <fullName evidence="6">Protein DETOXIFICATION</fullName>
    </recommendedName>
    <alternativeName>
        <fullName evidence="6">Multidrug and toxic compound extrusion protein</fullName>
    </alternativeName>
</protein>
<feature type="transmembrane region" description="Helical" evidence="6">
    <location>
        <begin position="115"/>
        <end position="133"/>
    </location>
</feature>
<feature type="transmembrane region" description="Helical" evidence="6">
    <location>
        <begin position="300"/>
        <end position="319"/>
    </location>
</feature>
<feature type="transmembrane region" description="Helical" evidence="6">
    <location>
        <begin position="269"/>
        <end position="288"/>
    </location>
</feature>
<evidence type="ECO:0000256" key="2">
    <source>
        <dbReference type="ARBA" id="ARBA00010199"/>
    </source>
</evidence>
<evidence type="ECO:0000256" key="4">
    <source>
        <dbReference type="ARBA" id="ARBA00022989"/>
    </source>
</evidence>